<evidence type="ECO:0000256" key="6">
    <source>
        <dbReference type="ARBA" id="ARBA00022806"/>
    </source>
</evidence>
<evidence type="ECO:0000256" key="8">
    <source>
        <dbReference type="ARBA" id="ARBA00023118"/>
    </source>
</evidence>
<evidence type="ECO:0000313" key="10">
    <source>
        <dbReference type="EMBL" id="PRD64430.1"/>
    </source>
</evidence>
<keyword evidence="11" id="KW-1185">Reference proteome</keyword>
<gene>
    <name evidence="10" type="primary">cas3f</name>
    <name evidence="10" type="ORF">C6P64_14520</name>
</gene>
<dbReference type="Pfam" id="PF22590">
    <property type="entry name" value="Cas3-like_C_2"/>
    <property type="match status" value="1"/>
</dbReference>
<dbReference type="InterPro" id="IPR048824">
    <property type="entry name" value="Cas3-like_C"/>
</dbReference>
<dbReference type="NCBIfam" id="TIGR02562">
    <property type="entry name" value="cas3_yersinia"/>
    <property type="match status" value="1"/>
</dbReference>
<dbReference type="RefSeq" id="WP_105749278.1">
    <property type="nucleotide sequence ID" value="NZ_PVLQ01000067.1"/>
</dbReference>
<sequence length="1151" mass="128235">MNILLISQCDKRALTQTRRILDQFAERRGDRTWQTPITQDGLQTLHRLLRQSARKNTAVACHWVRGIDHTELLWVVGDRRRFNSQGAVPTNTTTRNLLRSEDENDWHSAEDIHLLAALAGLLHDLGKASAAFQARMAGTLTERNRYRHEWTSVRLFQAFVGADDDAAWLARLAHPTLKDDAAWLDWRGGRLQRDGLDAGASPPFQALAHAPLAQAVAWLIVTHHRLPVLPAYKEGEQQRLGHKSEHFSAASLKAPLLKIDAGWNEIVISPSTPANRSREIGPYWEFPHGLPVTTPHWRVQAKRLAERLQRRLTHPDRGAGFAWLQQPYVMHLSRLALMLADHHYSSITATGRDSGRVEVPPGYPLLANLRKERGRSVGNQTLDEHLLGVARDSRVITHALPRFAADLPTLREHKPLRQRSSDPRYRWQDRAAELAASKRSQAAEHGAFIVNMASTGCGKTLGNARVMHALADPERGFRCAFALGLRTLTLQTGRAFRELLQLRDDQIAIHVGGSASRALFEHYEALAEGQGSASVQALLDEDSDVDFSGDAGPADLNPLLARALHDPKINALLLAPLLVCTIDHLTPATESQRGGRQIAPMLRLLSGDLVLDEPDDFDVADLPALTRLVHWAGLLGSRVLLSSATLPPALVQGLFMAYRAGRVEFQRHRGKQPGAATAPEIACLWLDEEQQTAAACASAAAFESAHTAFARERHARLTRAEARRRHELVPLRLGGLSPEQMPLEFARLVLQQALLLHGRHHSADPQLPDRRVSFGLVRMANIDPLVQVALALYQQGAPDGVQIHLCVYHSQFPLLIRSAIEHRLDTMLRRHQPEAVFSLPDIRARLEAFPHARDHLFIVLGSPVTEVGRDHDYDWAVVEPSSMRSLIQLAGRVRRHRPGPCTIPNIVVFDTNLRHFSQPGRAAFQRPGFEDDGAFKLQTHQLSALLRSEELEVIDARPRILAAAPEVFAPTLRLVDLEHARLQAAMLPVEVKPVILTPRQLRSGGTAALATRVPVNAASWWHEPAADALLTAMLPQHSPFRHDPVVHIDLCLRPNDDTGEVELTEVLYAERGQRLYQPVERSLHERISDDAVRGHGISPWFEQSYEQAISELAEARGLGPQACAERFATLSLPKSEQGWRSHPVLGFVRRR</sequence>
<protein>
    <submittedName>
        <fullName evidence="10">Type I-F CRISPR-associated helicase Cas3</fullName>
    </submittedName>
</protein>
<organism evidence="10 11">
    <name type="scientific">Malikia granosa</name>
    <dbReference type="NCBI Taxonomy" id="263067"/>
    <lineage>
        <taxon>Bacteria</taxon>
        <taxon>Pseudomonadati</taxon>
        <taxon>Pseudomonadota</taxon>
        <taxon>Betaproteobacteria</taxon>
        <taxon>Burkholderiales</taxon>
        <taxon>Comamonadaceae</taxon>
        <taxon>Malikia</taxon>
    </lineage>
</organism>
<dbReference type="InterPro" id="IPR006483">
    <property type="entry name" value="CRISPR-assoc_Cas3_HD"/>
</dbReference>
<name>A0A2S9K1V1_9BURK</name>
<dbReference type="Pfam" id="PF21384">
    <property type="entry name" value="Cas3_I-F_Cas2"/>
    <property type="match status" value="1"/>
</dbReference>
<keyword evidence="8" id="KW-0051">Antiviral defense</keyword>
<keyword evidence="3" id="KW-0479">Metal-binding</keyword>
<dbReference type="GO" id="GO:0051607">
    <property type="term" value="P:defense response to virus"/>
    <property type="evidence" value="ECO:0007669"/>
    <property type="project" value="UniProtKB-KW"/>
</dbReference>
<evidence type="ECO:0000313" key="11">
    <source>
        <dbReference type="Proteomes" id="UP000238589"/>
    </source>
</evidence>
<accession>A0A2S9K1V1</accession>
<keyword evidence="6" id="KW-0347">Helicase</keyword>
<evidence type="ECO:0000256" key="7">
    <source>
        <dbReference type="ARBA" id="ARBA00022840"/>
    </source>
</evidence>
<evidence type="ECO:0000256" key="1">
    <source>
        <dbReference type="ARBA" id="ARBA00006847"/>
    </source>
</evidence>
<dbReference type="GO" id="GO:0005524">
    <property type="term" value="F:ATP binding"/>
    <property type="evidence" value="ECO:0007669"/>
    <property type="project" value="UniProtKB-KW"/>
</dbReference>
<dbReference type="AlphaFoldDB" id="A0A2S9K1V1"/>
<dbReference type="SUPFAM" id="SSF52540">
    <property type="entry name" value="P-loop containing nucleoside triphosphate hydrolases"/>
    <property type="match status" value="1"/>
</dbReference>
<dbReference type="InterPro" id="IPR054712">
    <property type="entry name" value="Cas3-like_dom"/>
</dbReference>
<feature type="domain" description="HD Cas3-type" evidence="9">
    <location>
        <begin position="102"/>
        <end position="344"/>
    </location>
</feature>
<dbReference type="InterPro" id="IPR038257">
    <property type="entry name" value="CRISPR-assoc_Cas3_HD_sf"/>
</dbReference>
<dbReference type="PROSITE" id="PS51643">
    <property type="entry name" value="HD_CAS3"/>
    <property type="match status" value="1"/>
</dbReference>
<dbReference type="GO" id="GO:0004386">
    <property type="term" value="F:helicase activity"/>
    <property type="evidence" value="ECO:0007669"/>
    <property type="project" value="UniProtKB-KW"/>
</dbReference>
<keyword evidence="5" id="KW-0378">Hydrolase</keyword>
<comment type="caution">
    <text evidence="10">The sequence shown here is derived from an EMBL/GenBank/DDBJ whole genome shotgun (WGS) entry which is preliminary data.</text>
</comment>
<comment type="similarity">
    <text evidence="2">In the central section; belongs to the CRISPR-associated helicase Cas3 family.</text>
</comment>
<evidence type="ECO:0000256" key="2">
    <source>
        <dbReference type="ARBA" id="ARBA00009046"/>
    </source>
</evidence>
<keyword evidence="7" id="KW-0067">ATP-binding</keyword>
<dbReference type="GO" id="GO:0046872">
    <property type="term" value="F:metal ion binding"/>
    <property type="evidence" value="ECO:0007669"/>
    <property type="project" value="UniProtKB-KW"/>
</dbReference>
<dbReference type="InterPro" id="IPR027417">
    <property type="entry name" value="P-loop_NTPase"/>
</dbReference>
<keyword evidence="4" id="KW-0547">Nucleotide-binding</keyword>
<comment type="similarity">
    <text evidence="1">In the N-terminal section; belongs to the CRISPR-associated nuclease Cas3-HD family.</text>
</comment>
<reference evidence="10 11" key="1">
    <citation type="submission" date="2018-03" db="EMBL/GenBank/DDBJ databases">
        <title>Comparative genomics illustrates the genes involved in a hyperalkaliphilic mechanisms of Serpentinomonas isolated from highly-alkaline calcium-rich serpentinized springs.</title>
        <authorList>
            <person name="Suzuki S."/>
            <person name="Ishii S."/>
            <person name="Walworth N."/>
            <person name="Bird L."/>
            <person name="Kuenen J.G."/>
            <person name="Nealson K.H."/>
        </authorList>
    </citation>
    <scope>NUCLEOTIDE SEQUENCE [LARGE SCALE GENOMIC DNA]</scope>
    <source>
        <strain evidence="10 11">P1</strain>
    </source>
</reference>
<evidence type="ECO:0000256" key="5">
    <source>
        <dbReference type="ARBA" id="ARBA00022801"/>
    </source>
</evidence>
<dbReference type="InterPro" id="IPR048823">
    <property type="entry name" value="Cas3_I-F_Cas2"/>
</dbReference>
<dbReference type="Proteomes" id="UP000238589">
    <property type="component" value="Unassembled WGS sequence"/>
</dbReference>
<dbReference type="OrthoDB" id="220028at2"/>
<evidence type="ECO:0000256" key="4">
    <source>
        <dbReference type="ARBA" id="ARBA00022741"/>
    </source>
</evidence>
<dbReference type="GO" id="GO:0016787">
    <property type="term" value="F:hydrolase activity"/>
    <property type="evidence" value="ECO:0007669"/>
    <property type="project" value="UniProtKB-KW"/>
</dbReference>
<dbReference type="Gene3D" id="1.10.3210.30">
    <property type="match status" value="1"/>
</dbReference>
<dbReference type="InterPro" id="IPR013395">
    <property type="entry name" value="CRISPR-assoc_Cas3_yers"/>
</dbReference>
<dbReference type="Pfam" id="PF21802">
    <property type="entry name" value="Cas3-like_C"/>
    <property type="match status" value="1"/>
</dbReference>
<proteinExistence type="inferred from homology"/>
<evidence type="ECO:0000259" key="9">
    <source>
        <dbReference type="PROSITE" id="PS51643"/>
    </source>
</evidence>
<dbReference type="EMBL" id="PVLQ01000067">
    <property type="protein sequence ID" value="PRD64430.1"/>
    <property type="molecule type" value="Genomic_DNA"/>
</dbReference>
<evidence type="ECO:0000256" key="3">
    <source>
        <dbReference type="ARBA" id="ARBA00022723"/>
    </source>
</evidence>